<organism evidence="1 2">
    <name type="scientific">Equus caballus</name>
    <name type="common">Horse</name>
    <dbReference type="NCBI Taxonomy" id="9796"/>
    <lineage>
        <taxon>Eukaryota</taxon>
        <taxon>Metazoa</taxon>
        <taxon>Chordata</taxon>
        <taxon>Craniata</taxon>
        <taxon>Vertebrata</taxon>
        <taxon>Euteleostomi</taxon>
        <taxon>Mammalia</taxon>
        <taxon>Eutheria</taxon>
        <taxon>Laurasiatheria</taxon>
        <taxon>Perissodactyla</taxon>
        <taxon>Equidae</taxon>
        <taxon>Equus</taxon>
    </lineage>
</organism>
<reference evidence="1" key="2">
    <citation type="submission" date="2025-08" db="UniProtKB">
        <authorList>
            <consortium name="Ensembl"/>
        </authorList>
    </citation>
    <scope>IDENTIFICATION</scope>
    <source>
        <strain evidence="1">Thoroughbred</strain>
    </source>
</reference>
<evidence type="ECO:0000313" key="1">
    <source>
        <dbReference type="Ensembl" id="ENSECAP00000059549.1"/>
    </source>
</evidence>
<proteinExistence type="predicted"/>
<dbReference type="Proteomes" id="UP000002281">
    <property type="component" value="Chromosome 10"/>
</dbReference>
<dbReference type="GeneTree" id="ENSGT01150000286916"/>
<dbReference type="Ensembl" id="ENSECAT00000102111.1">
    <property type="protein sequence ID" value="ENSECAP00000059549.1"/>
    <property type="gene ID" value="ENSECAG00000054447.1"/>
</dbReference>
<reference evidence="1 2" key="1">
    <citation type="journal article" date="2009" name="Science">
        <title>Genome sequence, comparative analysis, and population genetics of the domestic horse.</title>
        <authorList>
            <consortium name="Broad Institute Genome Sequencing Platform"/>
            <consortium name="Broad Institute Whole Genome Assembly Team"/>
            <person name="Wade C.M."/>
            <person name="Giulotto E."/>
            <person name="Sigurdsson S."/>
            <person name="Zoli M."/>
            <person name="Gnerre S."/>
            <person name="Imsland F."/>
            <person name="Lear T.L."/>
            <person name="Adelson D.L."/>
            <person name="Bailey E."/>
            <person name="Bellone R.R."/>
            <person name="Bloecker H."/>
            <person name="Distl O."/>
            <person name="Edgar R.C."/>
            <person name="Garber M."/>
            <person name="Leeb T."/>
            <person name="Mauceli E."/>
            <person name="MacLeod J.N."/>
            <person name="Penedo M.C.T."/>
            <person name="Raison J.M."/>
            <person name="Sharpe T."/>
            <person name="Vogel J."/>
            <person name="Andersson L."/>
            <person name="Antczak D.F."/>
            <person name="Biagi T."/>
            <person name="Binns M.M."/>
            <person name="Chowdhary B.P."/>
            <person name="Coleman S.J."/>
            <person name="Della Valle G."/>
            <person name="Fryc S."/>
            <person name="Guerin G."/>
            <person name="Hasegawa T."/>
            <person name="Hill E.W."/>
            <person name="Jurka J."/>
            <person name="Kiialainen A."/>
            <person name="Lindgren G."/>
            <person name="Liu J."/>
            <person name="Magnani E."/>
            <person name="Mickelson J.R."/>
            <person name="Murray J."/>
            <person name="Nergadze S.G."/>
            <person name="Onofrio R."/>
            <person name="Pedroni S."/>
            <person name="Piras M.F."/>
            <person name="Raudsepp T."/>
            <person name="Rocchi M."/>
            <person name="Roeed K.H."/>
            <person name="Ryder O.A."/>
            <person name="Searle S."/>
            <person name="Skow L."/>
            <person name="Swinburne J.E."/>
            <person name="Syvaenen A.C."/>
            <person name="Tozaki T."/>
            <person name="Valberg S.J."/>
            <person name="Vaudin M."/>
            <person name="White J.R."/>
            <person name="Zody M.C."/>
            <person name="Lander E.S."/>
            <person name="Lindblad-Toh K."/>
        </authorList>
    </citation>
    <scope>NUCLEOTIDE SEQUENCE [LARGE SCALE GENOMIC DNA]</scope>
    <source>
        <strain evidence="1 2">Thoroughbred</strain>
    </source>
</reference>
<reference evidence="1" key="3">
    <citation type="submission" date="2025-09" db="UniProtKB">
        <authorList>
            <consortium name="Ensembl"/>
        </authorList>
    </citation>
    <scope>IDENTIFICATION</scope>
    <source>
        <strain evidence="1">Thoroughbred</strain>
    </source>
</reference>
<evidence type="ECO:0000313" key="2">
    <source>
        <dbReference type="Proteomes" id="UP000002281"/>
    </source>
</evidence>
<protein>
    <submittedName>
        <fullName evidence="1">Uncharacterized protein</fullName>
    </submittedName>
</protein>
<keyword evidence="2" id="KW-1185">Reference proteome</keyword>
<name>A0A9L0RD20_HORSE</name>
<sequence length="98" mass="11844">MTIIEKIITSVDESVEKREPFVHCWWECKPMQPLWKTVWRFLKELKELPYDPAIPHLHIYPKKTKTLIQKYVCMATFTAALFTIAKIWKQCVHRWRNG</sequence>
<dbReference type="AlphaFoldDB" id="A0A9L0RD20"/>
<accession>A0A9L0RD20</accession>